<keyword evidence="1 3" id="KW-0808">Transferase</keyword>
<feature type="domain" description="Methyltransferase" evidence="2">
    <location>
        <begin position="45"/>
        <end position="140"/>
    </location>
</feature>
<evidence type="ECO:0000313" key="3">
    <source>
        <dbReference type="EMBL" id="PID56254.1"/>
    </source>
</evidence>
<keyword evidence="3" id="KW-0489">Methyltransferase</keyword>
<dbReference type="Pfam" id="PF13649">
    <property type="entry name" value="Methyltransf_25"/>
    <property type="match status" value="1"/>
</dbReference>
<dbReference type="PANTHER" id="PTHR43861">
    <property type="entry name" value="TRANS-ACONITATE 2-METHYLTRANSFERASE-RELATED"/>
    <property type="match status" value="1"/>
</dbReference>
<organism evidence="3 4">
    <name type="scientific">candidate division KSB3 bacterium</name>
    <dbReference type="NCBI Taxonomy" id="2044937"/>
    <lineage>
        <taxon>Bacteria</taxon>
        <taxon>candidate division KSB3</taxon>
    </lineage>
</organism>
<name>A0A2G6E2G4_9BACT</name>
<proteinExistence type="predicted"/>
<dbReference type="SUPFAM" id="SSF53335">
    <property type="entry name" value="S-adenosyl-L-methionine-dependent methyltransferases"/>
    <property type="match status" value="1"/>
</dbReference>
<sequence length="248" mass="28436">MAEWFEDENFWHVMYPHMFSEARLAMAVDEVRNIFRLIGFHGGNVLDLCCGPGRHSVEFARRGCKVTAVDRTPFLLEKAREKARAVGVEVEWIQEDMRRFRRPGQYDLAVSMLTSLGYFDDPREDVLVLTHLYESLKPGGFCVMDMMGREILARDFHPTVSDKNDDGSILVQRREVRDGWARLHNERILIKGDKALTFSFHQRIFAGQELKEQMQCAGFQDVTLYGDLEGADYGIQATRLVAVGRKAA</sequence>
<evidence type="ECO:0000313" key="4">
    <source>
        <dbReference type="Proteomes" id="UP000229740"/>
    </source>
</evidence>
<reference evidence="3 4" key="1">
    <citation type="submission" date="2017-10" db="EMBL/GenBank/DDBJ databases">
        <title>Novel microbial diversity and functional potential in the marine mammal oral microbiome.</title>
        <authorList>
            <person name="Dudek N.K."/>
            <person name="Sun C.L."/>
            <person name="Burstein D."/>
            <person name="Kantor R.S."/>
            <person name="Aliaga Goltsman D.S."/>
            <person name="Bik E.M."/>
            <person name="Thomas B.C."/>
            <person name="Banfield J.F."/>
            <person name="Relman D.A."/>
        </authorList>
    </citation>
    <scope>NUCLEOTIDE SEQUENCE [LARGE SCALE GENOMIC DNA]</scope>
    <source>
        <strain evidence="3">DOLZORAL124_49_17</strain>
    </source>
</reference>
<dbReference type="CDD" id="cd02440">
    <property type="entry name" value="AdoMet_MTases"/>
    <property type="match status" value="1"/>
</dbReference>
<dbReference type="InterPro" id="IPR041698">
    <property type="entry name" value="Methyltransf_25"/>
</dbReference>
<dbReference type="GO" id="GO:0008168">
    <property type="term" value="F:methyltransferase activity"/>
    <property type="evidence" value="ECO:0007669"/>
    <property type="project" value="UniProtKB-KW"/>
</dbReference>
<evidence type="ECO:0000259" key="2">
    <source>
        <dbReference type="Pfam" id="PF13649"/>
    </source>
</evidence>
<dbReference type="AlphaFoldDB" id="A0A2G6E2G4"/>
<dbReference type="EMBL" id="PDPS01000036">
    <property type="protein sequence ID" value="PID56254.1"/>
    <property type="molecule type" value="Genomic_DNA"/>
</dbReference>
<dbReference type="InterPro" id="IPR029063">
    <property type="entry name" value="SAM-dependent_MTases_sf"/>
</dbReference>
<dbReference type="Gene3D" id="2.20.25.110">
    <property type="entry name" value="S-adenosyl-L-methionine-dependent methyltransferases"/>
    <property type="match status" value="1"/>
</dbReference>
<dbReference type="Proteomes" id="UP000229740">
    <property type="component" value="Unassembled WGS sequence"/>
</dbReference>
<dbReference type="Gene3D" id="3.40.50.150">
    <property type="entry name" value="Vaccinia Virus protein VP39"/>
    <property type="match status" value="1"/>
</dbReference>
<protein>
    <submittedName>
        <fullName evidence="3">Methyltransferase type 11</fullName>
    </submittedName>
</protein>
<evidence type="ECO:0000256" key="1">
    <source>
        <dbReference type="ARBA" id="ARBA00022679"/>
    </source>
</evidence>
<dbReference type="GO" id="GO:0032259">
    <property type="term" value="P:methylation"/>
    <property type="evidence" value="ECO:0007669"/>
    <property type="project" value="UniProtKB-KW"/>
</dbReference>
<gene>
    <name evidence="3" type="ORF">CSB45_12030</name>
</gene>
<accession>A0A2G6E2G4</accession>
<comment type="caution">
    <text evidence="3">The sequence shown here is derived from an EMBL/GenBank/DDBJ whole genome shotgun (WGS) entry which is preliminary data.</text>
</comment>